<dbReference type="EMBL" id="MU167211">
    <property type="protein sequence ID" value="KAG0151709.1"/>
    <property type="molecule type" value="Genomic_DNA"/>
</dbReference>
<evidence type="ECO:0000256" key="4">
    <source>
        <dbReference type="ARBA" id="ARBA00022679"/>
    </source>
</evidence>
<organism evidence="10 11">
    <name type="scientific">Cronartium quercuum f. sp. fusiforme G11</name>
    <dbReference type="NCBI Taxonomy" id="708437"/>
    <lineage>
        <taxon>Eukaryota</taxon>
        <taxon>Fungi</taxon>
        <taxon>Dikarya</taxon>
        <taxon>Basidiomycota</taxon>
        <taxon>Pucciniomycotina</taxon>
        <taxon>Pucciniomycetes</taxon>
        <taxon>Pucciniales</taxon>
        <taxon>Coleosporiaceae</taxon>
        <taxon>Cronartium</taxon>
    </lineage>
</organism>
<keyword evidence="7 8" id="KW-0472">Membrane</keyword>
<keyword evidence="5 8" id="KW-0812">Transmembrane</keyword>
<dbReference type="AlphaFoldDB" id="A0A9P6NTJ5"/>
<dbReference type="GO" id="GO:0006629">
    <property type="term" value="P:lipid metabolic process"/>
    <property type="evidence" value="ECO:0007669"/>
    <property type="project" value="InterPro"/>
</dbReference>
<evidence type="ECO:0000256" key="3">
    <source>
        <dbReference type="ARBA" id="ARBA00007282"/>
    </source>
</evidence>
<protein>
    <recommendedName>
        <fullName evidence="9">Wax synthase domain-containing protein</fullName>
    </recommendedName>
</protein>
<gene>
    <name evidence="10" type="ORF">CROQUDRAFT_650735</name>
</gene>
<evidence type="ECO:0000313" key="10">
    <source>
        <dbReference type="EMBL" id="KAG0151709.1"/>
    </source>
</evidence>
<dbReference type="Pfam" id="PF13813">
    <property type="entry name" value="MBOAT_2"/>
    <property type="match status" value="1"/>
</dbReference>
<reference evidence="10" key="1">
    <citation type="submission" date="2013-11" db="EMBL/GenBank/DDBJ databases">
        <title>Genome sequence of the fusiform rust pathogen reveals effectors for host alternation and coevolution with pine.</title>
        <authorList>
            <consortium name="DOE Joint Genome Institute"/>
            <person name="Smith K."/>
            <person name="Pendleton A."/>
            <person name="Kubisiak T."/>
            <person name="Anderson C."/>
            <person name="Salamov A."/>
            <person name="Aerts A."/>
            <person name="Riley R."/>
            <person name="Clum A."/>
            <person name="Lindquist E."/>
            <person name="Ence D."/>
            <person name="Campbell M."/>
            <person name="Kronenberg Z."/>
            <person name="Feau N."/>
            <person name="Dhillon B."/>
            <person name="Hamelin R."/>
            <person name="Burleigh J."/>
            <person name="Smith J."/>
            <person name="Yandell M."/>
            <person name="Nelson C."/>
            <person name="Grigoriev I."/>
            <person name="Davis J."/>
        </authorList>
    </citation>
    <scope>NUCLEOTIDE SEQUENCE</scope>
    <source>
        <strain evidence="10">G11</strain>
    </source>
</reference>
<keyword evidence="6 8" id="KW-1133">Transmembrane helix</keyword>
<feature type="transmembrane region" description="Helical" evidence="8">
    <location>
        <begin position="67"/>
        <end position="91"/>
    </location>
</feature>
<feature type="domain" description="Wax synthase" evidence="9">
    <location>
        <begin position="275"/>
        <end position="350"/>
    </location>
</feature>
<comment type="caution">
    <text evidence="10">The sequence shown here is derived from an EMBL/GenBank/DDBJ whole genome shotgun (WGS) entry which is preliminary data.</text>
</comment>
<evidence type="ECO:0000256" key="7">
    <source>
        <dbReference type="ARBA" id="ARBA00023136"/>
    </source>
</evidence>
<dbReference type="InterPro" id="IPR032805">
    <property type="entry name" value="Wax_synthase_dom"/>
</dbReference>
<sequence>MSTQLGLPIPAGTFLFTVPLVLQIFLRHPFYNSNQPARVLRMALMPITIYLTLSSQPARMWEPREEFLHINFALVSFLTVHVVCLAIQLGLSNSPPLYTQNLKDQISQEHEMSSKAHQKISSTPKSESPPSWGESIKFIIWFLFSPRFVKTTWASPTAIVPLGPKLCLQDFFIKTLKKSLRDHLLFLACWIVATTLTKYPSGSYRFLIEKCGFHESFLLKSLAPYLNALPHAFSTWLVLEVQCNIVTMIELGFYYIGPKLLPQSISPGPFDSTLYSPLFPDLWGQSSIGAFWSKGWHSVFRRHIMFCVASPIARLCDPLGKFMSTQIGNLFAMIFSSLFHEYILISIAPSGDPTYSTSKVWLYSALAIVLESIFKMVTGKKVGGLIGKIWTYSFILILTTQAITKW</sequence>
<evidence type="ECO:0000256" key="8">
    <source>
        <dbReference type="SAM" id="Phobius"/>
    </source>
</evidence>
<dbReference type="PANTHER" id="PTHR31595">
    <property type="entry name" value="LONG-CHAIN-ALCOHOL O-FATTY-ACYLTRANSFERASE 3-RELATED"/>
    <property type="match status" value="1"/>
</dbReference>
<comment type="subcellular location">
    <subcellularLocation>
        <location evidence="1">Membrane</location>
        <topology evidence="1">Multi-pass membrane protein</topology>
    </subcellularLocation>
</comment>
<evidence type="ECO:0000256" key="2">
    <source>
        <dbReference type="ARBA" id="ARBA00005179"/>
    </source>
</evidence>
<name>A0A9P6NTJ5_9BASI</name>
<feature type="transmembrane region" description="Helical" evidence="8">
    <location>
        <begin position="6"/>
        <end position="26"/>
    </location>
</feature>
<accession>A0A9P6NTJ5</accession>
<keyword evidence="4" id="KW-0808">Transferase</keyword>
<dbReference type="InterPro" id="IPR044851">
    <property type="entry name" value="Wax_synthase"/>
</dbReference>
<comment type="pathway">
    <text evidence="2">Secondary metabolite biosynthesis.</text>
</comment>
<proteinExistence type="inferred from homology"/>
<evidence type="ECO:0000256" key="1">
    <source>
        <dbReference type="ARBA" id="ARBA00004141"/>
    </source>
</evidence>
<evidence type="ECO:0000256" key="5">
    <source>
        <dbReference type="ARBA" id="ARBA00022692"/>
    </source>
</evidence>
<keyword evidence="11" id="KW-1185">Reference proteome</keyword>
<evidence type="ECO:0000313" key="11">
    <source>
        <dbReference type="Proteomes" id="UP000886653"/>
    </source>
</evidence>
<comment type="similarity">
    <text evidence="3">Belongs to the wax synthase family.</text>
</comment>
<dbReference type="OrthoDB" id="1077582at2759"/>
<evidence type="ECO:0000256" key="6">
    <source>
        <dbReference type="ARBA" id="ARBA00022989"/>
    </source>
</evidence>
<feature type="transmembrane region" description="Helical" evidence="8">
    <location>
        <begin position="38"/>
        <end position="55"/>
    </location>
</feature>
<evidence type="ECO:0000259" key="9">
    <source>
        <dbReference type="Pfam" id="PF13813"/>
    </source>
</evidence>
<dbReference type="PANTHER" id="PTHR31595:SF57">
    <property type="entry name" value="OS04G0481900 PROTEIN"/>
    <property type="match status" value="1"/>
</dbReference>
<dbReference type="GO" id="GO:0016020">
    <property type="term" value="C:membrane"/>
    <property type="evidence" value="ECO:0007669"/>
    <property type="project" value="UniProtKB-SubCell"/>
</dbReference>
<dbReference type="Proteomes" id="UP000886653">
    <property type="component" value="Unassembled WGS sequence"/>
</dbReference>
<dbReference type="GO" id="GO:0008374">
    <property type="term" value="F:O-acyltransferase activity"/>
    <property type="evidence" value="ECO:0007669"/>
    <property type="project" value="InterPro"/>
</dbReference>